<proteinExistence type="predicted"/>
<dbReference type="PATRIC" id="fig|1095748.3.peg.1921"/>
<reference evidence="1 2" key="1">
    <citation type="submission" date="2012-04" db="EMBL/GenBank/DDBJ databases">
        <authorList>
            <person name="Harkins D.M."/>
            <person name="Madupu R."/>
            <person name="Durkin A.S."/>
            <person name="Torralba M."/>
            <person name="Methe B."/>
            <person name="Sutton G.G."/>
            <person name="Nelson K.E."/>
        </authorList>
    </citation>
    <scope>NUCLEOTIDE SEQUENCE [LARGE SCALE GENOMIC DNA]</scope>
    <source>
        <strain evidence="1 2">VK64</strain>
    </source>
</reference>
<dbReference type="Proteomes" id="UP000004473">
    <property type="component" value="Unassembled WGS sequence"/>
</dbReference>
<dbReference type="EMBL" id="AJMT01000145">
    <property type="protein sequence ID" value="EIG26863.1"/>
    <property type="molecule type" value="Genomic_DNA"/>
</dbReference>
<name>I2NM02_NEISI</name>
<gene>
    <name evidence="1" type="ORF">HMPREF1051_3111</name>
</gene>
<protein>
    <submittedName>
        <fullName evidence="1">Uncharacterized protein</fullName>
    </submittedName>
</protein>
<accession>I2NM02</accession>
<dbReference type="AlphaFoldDB" id="I2NM02"/>
<evidence type="ECO:0000313" key="1">
    <source>
        <dbReference type="EMBL" id="EIG26863.1"/>
    </source>
</evidence>
<organism evidence="1 2">
    <name type="scientific">Neisseria sicca VK64</name>
    <dbReference type="NCBI Taxonomy" id="1095748"/>
    <lineage>
        <taxon>Bacteria</taxon>
        <taxon>Pseudomonadati</taxon>
        <taxon>Pseudomonadota</taxon>
        <taxon>Betaproteobacteria</taxon>
        <taxon>Neisseriales</taxon>
        <taxon>Neisseriaceae</taxon>
        <taxon>Neisseria</taxon>
    </lineage>
</organism>
<evidence type="ECO:0000313" key="2">
    <source>
        <dbReference type="Proteomes" id="UP000004473"/>
    </source>
</evidence>
<comment type="caution">
    <text evidence="1">The sequence shown here is derived from an EMBL/GenBank/DDBJ whole genome shotgun (WGS) entry which is preliminary data.</text>
</comment>
<sequence>MNQKNVILKVSWQSNNSDSLKTVGFRRSLRPPLPFDTKKGRLKTF</sequence>